<reference evidence="1 2" key="1">
    <citation type="submission" date="2020-08" db="EMBL/GenBank/DDBJ databases">
        <title>Genomic Encyclopedia of Type Strains, Phase IV (KMG-V): Genome sequencing to study the core and pangenomes of soil and plant-associated prokaryotes.</title>
        <authorList>
            <person name="Whitman W."/>
        </authorList>
    </citation>
    <scope>NUCLEOTIDE SEQUENCE [LARGE SCALE GENOMIC DNA]</scope>
    <source>
        <strain evidence="1 2">C11</strain>
    </source>
</reference>
<dbReference type="Proteomes" id="UP000536195">
    <property type="component" value="Unassembled WGS sequence"/>
</dbReference>
<evidence type="ECO:0000313" key="1">
    <source>
        <dbReference type="EMBL" id="MBB6402507.1"/>
    </source>
</evidence>
<gene>
    <name evidence="1" type="ORF">HNP92_001830</name>
</gene>
<dbReference type="AlphaFoldDB" id="A0A7J9S6S4"/>
<dbReference type="EMBL" id="JACHEC010000004">
    <property type="protein sequence ID" value="MBB6402507.1"/>
    <property type="molecule type" value="Genomic_DNA"/>
</dbReference>
<dbReference type="RefSeq" id="WP_184230933.1">
    <property type="nucleotide sequence ID" value="NZ_JACHEC010000004.1"/>
</dbReference>
<comment type="caution">
    <text evidence="1">The sequence shown here is derived from an EMBL/GenBank/DDBJ whole genome shotgun (WGS) entry which is preliminary data.</text>
</comment>
<proteinExistence type="predicted"/>
<organism evidence="1 2">
    <name type="scientific">Methanococcus maripaludis</name>
    <name type="common">Methanococcus deltae</name>
    <dbReference type="NCBI Taxonomy" id="39152"/>
    <lineage>
        <taxon>Archaea</taxon>
        <taxon>Methanobacteriati</taxon>
        <taxon>Methanobacteriota</taxon>
        <taxon>Methanomada group</taxon>
        <taxon>Methanococci</taxon>
        <taxon>Methanococcales</taxon>
        <taxon>Methanococcaceae</taxon>
        <taxon>Methanococcus</taxon>
    </lineage>
</organism>
<accession>A0A7J9S6S4</accession>
<sequence>MRHGIDVFHNANGENALLDCGHGFYLTPSKSTAEDWADHKGKTELKNRLKALKAKGIIQRKPSKPEPVVLKCHINHDVLDSLEIKPLDDDTALDYCVHKRCGRLHPIDNENYDIIRCAMWDNGIKPLTKTLYTKIKKGTISENDINEEIEIIKHKIRTGTEVKGGTYDYDQYVIKTKNGTRALKHITKL</sequence>
<protein>
    <submittedName>
        <fullName evidence="1">Uncharacterized protein</fullName>
    </submittedName>
</protein>
<name>A0A7J9S6S4_METMI</name>
<evidence type="ECO:0000313" key="2">
    <source>
        <dbReference type="Proteomes" id="UP000536195"/>
    </source>
</evidence>